<evidence type="ECO:0000313" key="8">
    <source>
        <dbReference type="Ensembl" id="ENSCAFP00000014139.4"/>
    </source>
</evidence>
<reference evidence="8 10" key="1">
    <citation type="journal article" date="2005" name="Nature">
        <title>Genome sequence, comparative analysis and haplotype structure of the domestic dog.</title>
        <authorList>
            <consortium name="Broad Sequencing Platform"/>
            <person name="Lindblad-Toh K."/>
            <person name="Wade C.M."/>
            <person name="Mikkelsen T.S."/>
            <person name="Karlsson E.K."/>
            <person name="Jaffe D.B."/>
            <person name="Kamal M."/>
            <person name="Clamp M."/>
            <person name="Chang J.L."/>
            <person name="Kulbokas E.J. III"/>
            <person name="Zody M.C."/>
            <person name="Mauceli E."/>
            <person name="Xie X."/>
            <person name="Breen M."/>
            <person name="Wayne R.K."/>
            <person name="Ostrander E.A."/>
            <person name="Ponting C.P."/>
            <person name="Galibert F."/>
            <person name="Smith D.R."/>
            <person name="DeJong P.J."/>
            <person name="Kirkness E."/>
            <person name="Alvarez P."/>
            <person name="Biagi T."/>
            <person name="Brockman W."/>
            <person name="Butler J."/>
            <person name="Chin C.W."/>
            <person name="Cook A."/>
            <person name="Cuff J."/>
            <person name="Daly M.J."/>
            <person name="DeCaprio D."/>
            <person name="Gnerre S."/>
            <person name="Grabherr M."/>
            <person name="Kellis M."/>
            <person name="Kleber M."/>
            <person name="Bardeleben C."/>
            <person name="Goodstadt L."/>
            <person name="Heger A."/>
            <person name="Hitte C."/>
            <person name="Kim L."/>
            <person name="Koepfli K.P."/>
            <person name="Parker H.G."/>
            <person name="Pollinger J.P."/>
            <person name="Searle S.M."/>
            <person name="Sutter N.B."/>
            <person name="Thomas R."/>
            <person name="Webber C."/>
            <person name="Baldwin J."/>
            <person name="Abebe A."/>
            <person name="Abouelleil A."/>
            <person name="Aftuck L."/>
            <person name="Ait-Zahra M."/>
            <person name="Aldredge T."/>
            <person name="Allen N."/>
            <person name="An P."/>
            <person name="Anderson S."/>
            <person name="Antoine C."/>
            <person name="Arachchi H."/>
            <person name="Aslam A."/>
            <person name="Ayotte L."/>
            <person name="Bachantsang P."/>
            <person name="Barry A."/>
            <person name="Bayul T."/>
            <person name="Benamara M."/>
            <person name="Berlin A."/>
            <person name="Bessette D."/>
            <person name="Blitshteyn B."/>
            <person name="Bloom T."/>
            <person name="Blye J."/>
            <person name="Boguslavskiy L."/>
            <person name="Bonnet C."/>
            <person name="Boukhgalter B."/>
            <person name="Brown A."/>
            <person name="Cahill P."/>
            <person name="Calixte N."/>
            <person name="Camarata J."/>
            <person name="Cheshatsang Y."/>
            <person name="Chu J."/>
            <person name="Citroen M."/>
            <person name="Collymore A."/>
            <person name="Cooke P."/>
            <person name="Dawoe T."/>
            <person name="Daza R."/>
            <person name="Decktor K."/>
            <person name="DeGray S."/>
            <person name="Dhargay N."/>
            <person name="Dooley K."/>
            <person name="Dooley K."/>
            <person name="Dorje P."/>
            <person name="Dorjee K."/>
            <person name="Dorris L."/>
            <person name="Duffey N."/>
            <person name="Dupes A."/>
            <person name="Egbiremolen O."/>
            <person name="Elong R."/>
            <person name="Falk J."/>
            <person name="Farina A."/>
            <person name="Faro S."/>
            <person name="Ferguson D."/>
            <person name="Ferreira P."/>
            <person name="Fisher S."/>
            <person name="FitzGerald M."/>
            <person name="Foley K."/>
            <person name="Foley C."/>
            <person name="Franke A."/>
            <person name="Friedrich D."/>
            <person name="Gage D."/>
            <person name="Garber M."/>
            <person name="Gearin G."/>
            <person name="Giannoukos G."/>
            <person name="Goode T."/>
            <person name="Goyette A."/>
            <person name="Graham J."/>
            <person name="Grandbois E."/>
            <person name="Gyaltsen K."/>
            <person name="Hafez N."/>
            <person name="Hagopian D."/>
            <person name="Hagos B."/>
            <person name="Hall J."/>
            <person name="Healy C."/>
            <person name="Hegarty R."/>
            <person name="Honan T."/>
            <person name="Horn A."/>
            <person name="Houde N."/>
            <person name="Hughes L."/>
            <person name="Hunnicutt L."/>
            <person name="Husby M."/>
            <person name="Jester B."/>
            <person name="Jones C."/>
            <person name="Kamat A."/>
            <person name="Kanga B."/>
            <person name="Kells C."/>
            <person name="Khazanovich D."/>
            <person name="Kieu A.C."/>
            <person name="Kisner P."/>
            <person name="Kumar M."/>
            <person name="Lance K."/>
            <person name="Landers T."/>
            <person name="Lara M."/>
            <person name="Lee W."/>
            <person name="Leger J.P."/>
            <person name="Lennon N."/>
            <person name="Leuper L."/>
            <person name="LeVine S."/>
            <person name="Liu J."/>
            <person name="Liu X."/>
            <person name="Lokyitsang Y."/>
            <person name="Lokyitsang T."/>
            <person name="Lui A."/>
            <person name="Macdonald J."/>
            <person name="Major J."/>
            <person name="Marabella R."/>
            <person name="Maru K."/>
            <person name="Matthews C."/>
            <person name="McDonough S."/>
            <person name="Mehta T."/>
            <person name="Meldrim J."/>
            <person name="Melnikov A."/>
            <person name="Meneus L."/>
            <person name="Mihalev A."/>
            <person name="Mihova T."/>
            <person name="Miller K."/>
            <person name="Mittelman R."/>
            <person name="Mlenga V."/>
            <person name="Mulrain L."/>
            <person name="Munson G."/>
            <person name="Navidi A."/>
            <person name="Naylor J."/>
            <person name="Nguyen T."/>
            <person name="Nguyen N."/>
            <person name="Nguyen C."/>
            <person name="Nguyen T."/>
            <person name="Nicol R."/>
            <person name="Norbu N."/>
            <person name="Norbu C."/>
            <person name="Novod N."/>
            <person name="Nyima T."/>
            <person name="Olandt P."/>
            <person name="O'Neill B."/>
            <person name="O'Neill K."/>
            <person name="Osman S."/>
            <person name="Oyono L."/>
            <person name="Patti C."/>
            <person name="Perrin D."/>
            <person name="Phunkhang P."/>
            <person name="Pierre F."/>
            <person name="Priest M."/>
            <person name="Rachupka A."/>
            <person name="Raghuraman S."/>
            <person name="Rameau R."/>
            <person name="Ray V."/>
            <person name="Raymond C."/>
            <person name="Rege F."/>
            <person name="Rise C."/>
            <person name="Rogers J."/>
            <person name="Rogov P."/>
            <person name="Sahalie J."/>
            <person name="Settipalli S."/>
            <person name="Sharpe T."/>
            <person name="Shea T."/>
            <person name="Sheehan M."/>
            <person name="Sherpa N."/>
            <person name="Shi J."/>
            <person name="Shih D."/>
            <person name="Sloan J."/>
            <person name="Smith C."/>
            <person name="Sparrow T."/>
            <person name="Stalker J."/>
            <person name="Stange-Thomann N."/>
            <person name="Stavropoulos S."/>
            <person name="Stone C."/>
            <person name="Stone S."/>
            <person name="Sykes S."/>
            <person name="Tchuinga P."/>
            <person name="Tenzing P."/>
            <person name="Tesfaye S."/>
            <person name="Thoulutsang D."/>
            <person name="Thoulutsang Y."/>
            <person name="Topham K."/>
            <person name="Topping I."/>
            <person name="Tsamla T."/>
            <person name="Vassiliev H."/>
            <person name="Venkataraman V."/>
            <person name="Vo A."/>
            <person name="Wangchuk T."/>
            <person name="Wangdi T."/>
            <person name="Weiand M."/>
            <person name="Wilkinson J."/>
            <person name="Wilson A."/>
            <person name="Yadav S."/>
            <person name="Yang S."/>
            <person name="Yang X."/>
            <person name="Young G."/>
            <person name="Yu Q."/>
            <person name="Zainoun J."/>
            <person name="Zembek L."/>
            <person name="Zimmer A."/>
            <person name="Lander E.S."/>
        </authorList>
    </citation>
    <scope>NUCLEOTIDE SEQUENCE [LARGE SCALE GENOMIC DNA]</scope>
    <source>
        <strain evidence="8">Boxer</strain>
    </source>
</reference>
<evidence type="ECO:0000256" key="3">
    <source>
        <dbReference type="ARBA" id="ARBA00022803"/>
    </source>
</evidence>
<proteinExistence type="inferred from homology"/>
<dbReference type="InterPro" id="IPR019734">
    <property type="entry name" value="TPR_rpt"/>
</dbReference>
<keyword evidence="3 7" id="KW-0802">TPR repeat</keyword>
<dbReference type="Gene3D" id="1.25.40.10">
    <property type="entry name" value="Tetratricopeptide repeat domain"/>
    <property type="match status" value="3"/>
</dbReference>
<accession>A0A8P0NC31</accession>
<dbReference type="PANTHER" id="PTHR10271:SF4">
    <property type="entry name" value="INTERFERON-INDUCED PROTEIN WITH TETRATRICOPEPTIDE REPEATS 2"/>
    <property type="match status" value="1"/>
</dbReference>
<keyword evidence="5" id="KW-0051">Antiviral defense</keyword>
<dbReference type="PANTHER" id="PTHR10271">
    <property type="entry name" value="INTERFERON-INDUCED PROTEIN WITH TETRATRICOPEPTIDE REPEATS"/>
    <property type="match status" value="1"/>
</dbReference>
<organism evidence="9 11">
    <name type="scientific">Canis lupus familiaris</name>
    <name type="common">Dog</name>
    <name type="synonym">Canis familiaris</name>
    <dbReference type="NCBI Taxonomy" id="9615"/>
    <lineage>
        <taxon>Eukaryota</taxon>
        <taxon>Metazoa</taxon>
        <taxon>Chordata</taxon>
        <taxon>Craniata</taxon>
        <taxon>Vertebrata</taxon>
        <taxon>Euteleostomi</taxon>
        <taxon>Mammalia</taxon>
        <taxon>Eutheria</taxon>
        <taxon>Laurasiatheria</taxon>
        <taxon>Carnivora</taxon>
        <taxon>Caniformia</taxon>
        <taxon>Canidae</taxon>
        <taxon>Canis</taxon>
    </lineage>
</organism>
<name>A0A8C0MZJ9_CANLF</name>
<evidence type="ECO:0000256" key="5">
    <source>
        <dbReference type="ARBA" id="ARBA00023118"/>
    </source>
</evidence>
<evidence type="ECO:0000256" key="4">
    <source>
        <dbReference type="ARBA" id="ARBA00022859"/>
    </source>
</evidence>
<dbReference type="Proteomes" id="UP000694429">
    <property type="component" value="Chromosome 4"/>
</dbReference>
<keyword evidence="1" id="KW-0399">Innate immunity</keyword>
<evidence type="ECO:0000256" key="2">
    <source>
        <dbReference type="ARBA" id="ARBA00022737"/>
    </source>
</evidence>
<dbReference type="FunFam" id="1.25.40.10:FF:000036">
    <property type="entry name" value="interferon-induced protein with tetratricopeptide repeats 5"/>
    <property type="match status" value="1"/>
</dbReference>
<dbReference type="SMART" id="SM00028">
    <property type="entry name" value="TPR"/>
    <property type="match status" value="5"/>
</dbReference>
<dbReference type="Ensembl" id="ENSCAFT00000015279.5">
    <property type="protein sequence ID" value="ENSCAFP00000014139.4"/>
    <property type="gene ID" value="ENSCAFG00000009612.5"/>
</dbReference>
<dbReference type="OrthoDB" id="10043504at2759"/>
<evidence type="ECO:0000313" key="11">
    <source>
        <dbReference type="Proteomes" id="UP000694429"/>
    </source>
</evidence>
<dbReference type="PROSITE" id="PS50005">
    <property type="entry name" value="TPR"/>
    <property type="match status" value="1"/>
</dbReference>
<accession>A0A8C0MZJ9</accession>
<dbReference type="Pfam" id="PF13181">
    <property type="entry name" value="TPR_8"/>
    <property type="match status" value="2"/>
</dbReference>
<feature type="repeat" description="TPR" evidence="7">
    <location>
        <begin position="243"/>
        <end position="276"/>
    </location>
</feature>
<dbReference type="Proteomes" id="UP000002254">
    <property type="component" value="Chromosome 4"/>
</dbReference>
<keyword evidence="4" id="KW-0391">Immunity</keyword>
<dbReference type="InterPro" id="IPR011990">
    <property type="entry name" value="TPR-like_helical_dom_sf"/>
</dbReference>
<gene>
    <name evidence="8" type="primary">IFIT2</name>
</gene>
<sequence length="480" mass="55450">MSESTRKALESCLWQLKCHFTWTLVDGGKSLDDFEDKVCDATEFQNNEFKATVFNILAYIKHRRGHNKAALECLWQAEELIQREHSDQAEIRSLVTWGNYAWVYYHLGRFADAQIYVDKVRRVCEKSHSPYSLESPELDFQEGWARLQCGRKHNERAKVCFEKALERNPKNPEFISGLAIASYRLETWPLPQNPINPLRRAIRLNPDNQYVKVLLALKLQKMKEEGEGESLIEEVLEETSCATDVLCGAAKLYQRKGALDKAVELLKKALEGMPNNAYLHWHIGCLYRTKVLDLLQDTGKNEMYGKREKLEEAMGQAVYHLKRVDEANANLSCVCSYLACLYAQAGQYDKAEHYFQKEFSKELSPGAKQVLHLRYGNFQLYEMKREDKAIHHFIEGMKIDQKSKEKEKMKNKLQKIACIRLSKNRTDSVALHLLAFLQELNGEMQPAENSERHLDSRSFIPPASFAEEGIMIWCPWDDGG</sequence>
<dbReference type="Ensembl" id="ENSCAFT00030022005.1">
    <property type="protein sequence ID" value="ENSCAFP00030019191.1"/>
    <property type="gene ID" value="ENSCAFG00030011873.1"/>
</dbReference>
<evidence type="ECO:0000256" key="7">
    <source>
        <dbReference type="PROSITE-ProRule" id="PRU00339"/>
    </source>
</evidence>
<keyword evidence="2" id="KW-0677">Repeat</keyword>
<dbReference type="GO" id="GO:0045087">
    <property type="term" value="P:innate immune response"/>
    <property type="evidence" value="ECO:0007669"/>
    <property type="project" value="UniProtKB-KW"/>
</dbReference>
<dbReference type="SUPFAM" id="SSF48452">
    <property type="entry name" value="TPR-like"/>
    <property type="match status" value="3"/>
</dbReference>
<dbReference type="GO" id="GO:0051607">
    <property type="term" value="P:defense response to virus"/>
    <property type="evidence" value="ECO:0007669"/>
    <property type="project" value="UniProtKB-KW"/>
</dbReference>
<protein>
    <submittedName>
        <fullName evidence="9">Interferon induced protein with tetratricopeptide repeats 2</fullName>
    </submittedName>
</protein>
<dbReference type="AlphaFoldDB" id="A0A8C0MZJ9"/>
<reference evidence="9" key="2">
    <citation type="submission" date="2019-03" db="EMBL/GenBank/DDBJ databases">
        <authorList>
            <person name="Warren W.C."/>
            <person name="Johnson G.S."/>
        </authorList>
    </citation>
    <scope>NUCLEOTIDE SEQUENCE [LARGE SCALE GENOMIC DNA]</scope>
    <source>
        <strain evidence="9">Basenji</strain>
    </source>
</reference>
<evidence type="ECO:0000313" key="10">
    <source>
        <dbReference type="Proteomes" id="UP000002254"/>
    </source>
</evidence>
<reference evidence="9" key="3">
    <citation type="submission" date="2025-05" db="UniProtKB">
        <authorList>
            <consortium name="Ensembl"/>
        </authorList>
    </citation>
    <scope>IDENTIFICATION</scope>
</reference>
<evidence type="ECO:0000313" key="9">
    <source>
        <dbReference type="Ensembl" id="ENSCAFP00030019191.1"/>
    </source>
</evidence>
<evidence type="ECO:0000256" key="1">
    <source>
        <dbReference type="ARBA" id="ARBA00022588"/>
    </source>
</evidence>
<evidence type="ECO:0000256" key="6">
    <source>
        <dbReference type="ARBA" id="ARBA00038336"/>
    </source>
</evidence>
<comment type="similarity">
    <text evidence="6">Belongs to the IFIT family.</text>
</comment>